<dbReference type="GeneID" id="25471104"/>
<dbReference type="Proteomes" id="UP000030754">
    <property type="component" value="Unassembled WGS sequence"/>
</dbReference>
<keyword evidence="2" id="KW-1185">Reference proteome</keyword>
<gene>
    <name evidence="1" type="ORF">ENH_00009180</name>
</gene>
<dbReference type="RefSeq" id="XP_013439606.1">
    <property type="nucleotide sequence ID" value="XM_013584152.1"/>
</dbReference>
<dbReference type="VEuPathDB" id="ToxoDB:ENH_00009180"/>
<sequence length="183" mass="20541">MLGKLGPRRQLSYSFFQQSGVEFCCFVVLQDFGLLNDNALQPLQLVLRQRHFLGFHFAQSSSLGGAERQSVHLLVHLGDQLVFHWVTKFFCVVTFNNSPVFARVFFFVILRIICILCCQRASCCEAQFGFRVAALATRQKPAAAQHHVHDGGESDQGSAQGESCRSLVNLTGRTPIKMHLVKR</sequence>
<accession>U6MIG4</accession>
<dbReference type="AlphaFoldDB" id="U6MIG4"/>
<evidence type="ECO:0000313" key="1">
    <source>
        <dbReference type="EMBL" id="CDJ62244.1"/>
    </source>
</evidence>
<protein>
    <submittedName>
        <fullName evidence="1">Uncharacterized protein</fullName>
    </submittedName>
</protein>
<name>U6MIG4_9EIME</name>
<evidence type="ECO:0000313" key="2">
    <source>
        <dbReference type="Proteomes" id="UP000030754"/>
    </source>
</evidence>
<dbReference type="EMBL" id="HG722392">
    <property type="protein sequence ID" value="CDJ62244.1"/>
    <property type="molecule type" value="Genomic_DNA"/>
</dbReference>
<proteinExistence type="predicted"/>
<reference evidence="1" key="1">
    <citation type="submission" date="2013-10" db="EMBL/GenBank/DDBJ databases">
        <title>Genomic analysis of the causative agents of coccidiosis in chickens.</title>
        <authorList>
            <person name="Reid A.J."/>
            <person name="Blake D."/>
            <person name="Billington K."/>
            <person name="Browne H."/>
            <person name="Dunn M."/>
            <person name="Hung S."/>
            <person name="Kawahara F."/>
            <person name="Miranda-Saavedra D."/>
            <person name="Mourier T."/>
            <person name="Nagra H."/>
            <person name="Otto T.D."/>
            <person name="Rawlings N."/>
            <person name="Sanchez A."/>
            <person name="Sanders M."/>
            <person name="Subramaniam C."/>
            <person name="Tay Y."/>
            <person name="Dear P."/>
            <person name="Doerig C."/>
            <person name="Gruber A."/>
            <person name="Parkinson J."/>
            <person name="Shirley M."/>
            <person name="Wan K.L."/>
            <person name="Berriman M."/>
            <person name="Tomley F."/>
            <person name="Pain A."/>
        </authorList>
    </citation>
    <scope>NUCLEOTIDE SEQUENCE [LARGE SCALE GENOMIC DNA]</scope>
    <source>
        <strain evidence="1">Houghton</strain>
    </source>
</reference>
<reference evidence="1" key="2">
    <citation type="submission" date="2013-10" db="EMBL/GenBank/DDBJ databases">
        <authorList>
            <person name="Aslett M."/>
        </authorList>
    </citation>
    <scope>NUCLEOTIDE SEQUENCE [LARGE SCALE GENOMIC DNA]</scope>
    <source>
        <strain evidence="1">Houghton</strain>
    </source>
</reference>
<organism evidence="1 2">
    <name type="scientific">Eimeria necatrix</name>
    <dbReference type="NCBI Taxonomy" id="51315"/>
    <lineage>
        <taxon>Eukaryota</taxon>
        <taxon>Sar</taxon>
        <taxon>Alveolata</taxon>
        <taxon>Apicomplexa</taxon>
        <taxon>Conoidasida</taxon>
        <taxon>Coccidia</taxon>
        <taxon>Eucoccidiorida</taxon>
        <taxon>Eimeriorina</taxon>
        <taxon>Eimeriidae</taxon>
        <taxon>Eimeria</taxon>
    </lineage>
</organism>